<dbReference type="EMBL" id="JAUEPT010000091">
    <property type="protein sequence ID" value="KAK0432641.1"/>
    <property type="molecule type" value="Genomic_DNA"/>
</dbReference>
<gene>
    <name evidence="3" type="ORF">EV421DRAFT_1719390</name>
</gene>
<evidence type="ECO:0008006" key="5">
    <source>
        <dbReference type="Google" id="ProtNLM"/>
    </source>
</evidence>
<dbReference type="AlphaFoldDB" id="A0AA39IZP6"/>
<feature type="coiled-coil region" evidence="1">
    <location>
        <begin position="181"/>
        <end position="208"/>
    </location>
</feature>
<evidence type="ECO:0000256" key="2">
    <source>
        <dbReference type="SAM" id="MobiDB-lite"/>
    </source>
</evidence>
<evidence type="ECO:0000313" key="3">
    <source>
        <dbReference type="EMBL" id="KAK0432641.1"/>
    </source>
</evidence>
<evidence type="ECO:0000256" key="1">
    <source>
        <dbReference type="SAM" id="Coils"/>
    </source>
</evidence>
<protein>
    <recommendedName>
        <fullName evidence="5">EF-hand domain-containing protein</fullName>
    </recommendedName>
</protein>
<reference evidence="3" key="1">
    <citation type="submission" date="2023-06" db="EMBL/GenBank/DDBJ databases">
        <authorList>
            <consortium name="Lawrence Berkeley National Laboratory"/>
            <person name="Ahrendt S."/>
            <person name="Sahu N."/>
            <person name="Indic B."/>
            <person name="Wong-Bajracharya J."/>
            <person name="Merenyi Z."/>
            <person name="Ke H.-M."/>
            <person name="Monk M."/>
            <person name="Kocsube S."/>
            <person name="Drula E."/>
            <person name="Lipzen A."/>
            <person name="Balint B."/>
            <person name="Henrissat B."/>
            <person name="Andreopoulos B."/>
            <person name="Martin F.M."/>
            <person name="Harder C.B."/>
            <person name="Rigling D."/>
            <person name="Ford K.L."/>
            <person name="Foster G.D."/>
            <person name="Pangilinan J."/>
            <person name="Papanicolaou A."/>
            <person name="Barry K."/>
            <person name="LaButti K."/>
            <person name="Viragh M."/>
            <person name="Koriabine M."/>
            <person name="Yan M."/>
            <person name="Riley R."/>
            <person name="Champramary S."/>
            <person name="Plett K.L."/>
            <person name="Tsai I.J."/>
            <person name="Slot J."/>
            <person name="Sipos G."/>
            <person name="Plett J."/>
            <person name="Nagy L.G."/>
            <person name="Grigoriev I.V."/>
        </authorList>
    </citation>
    <scope>NUCLEOTIDE SEQUENCE</scope>
    <source>
        <strain evidence="3">FPL87.14</strain>
    </source>
</reference>
<accession>A0AA39IZP6</accession>
<dbReference type="InterPro" id="IPR018247">
    <property type="entry name" value="EF_Hand_1_Ca_BS"/>
</dbReference>
<feature type="compositionally biased region" description="Basic and acidic residues" evidence="2">
    <location>
        <begin position="789"/>
        <end position="800"/>
    </location>
</feature>
<feature type="region of interest" description="Disordered" evidence="2">
    <location>
        <begin position="371"/>
        <end position="396"/>
    </location>
</feature>
<sequence length="1168" mass="132118">WYETNETALASAATALASLSSDTKSIGNTLNSYAETAELVMQGLMELGQVHPFIGVGVLAFKMVVSFDMTRRENNKKVLAVKLQMQDMMIELFQLRHVHDAQEVRPDGTTIKDQIGTLMITIANDIKETASTCNYYLKKGFLAKTIKAKIYETRLATCAAKFAEHRKAINSALLIHATLGVESANAKLDVQDKNLKSMDRKLDEVKDMLLVFRKLDTARDLDIQEFIKLNGGPKVCIDNERLLHELVEKSGEGITGVLGQQSDETWVKAKDKVQIAMRKELAEDVGQALERNFAEFVKKLDIQLRSITEDSKKNMQSILTALSSGAHDRISDNDLRDLWKDMGWKGSSVKAKHLILALHDYFTDRLRAPTQSSSPTGMLSPPPFETGSPIKSPISPGDFPLRGKTDQWTLAYLNVSHLQPILEAVDDDATGFITIKEINTFTNVKSRPTNWTLPQWIAYWAKGFVNRYKKMIRMILSAMYDTFPDVLPANREEVATYLQHRVIYRIDTLLQSTRDVSLNTLESNSELQRLTEDYTKIEESRIRANLADVLYEIDGRSTVSLITGRGRIERYIYPVLYLLLRHQLRVVRLSTRFILDPYEACNMSASLWNLFSVVDERIQNLASIFKQSNVNVAEKLENFAFGMFRLSYNNPGKQPSDNFISDYVNEDSTIEDLGTEPVKNIPVSILRYPLPDTSGSDMYYLPTDSEDAPEESVQGQWTGHLYYQRKSSVGLMQFLINSVTDGAFTGKAATWWGGVDVSGNVKEGNKMYIRLNDETDAASEGHSGTATPESHEADVHHDDSQAPDSSGSTDPESEDYHYKFILRRTPASLCRFIPGDPRVPPASDESAKSHAVAQWKFAYISVRDRMRRKSLSLQLVRDKFTERRRFVDLAIRERCSAYNYCPRRPLSEDEEQELNRLKCAICPMDSRYYYSFVDDQIARRKYLGYGCDSCEGLILGSRLACLTCMNDSFTDTTDLCTSCIAASCKCRGFVHDPSHVLLKFDDIVLDGRLRWIIPKARSMIIRIKEELRYSLKNNIKPVEKSGSFFSSQTDNEMSTTATPPKCRCCDKVISLPCWVCLICKMDAYICDKCGAEKQPLPNGTHKLGEPLLRISDAPTEEKLATLEEKFDKVDQRLAALENRVESRFTAIEAMLKEYFSSPTSQTNENILK</sequence>
<keyword evidence="1" id="KW-0175">Coiled coil</keyword>
<comment type="caution">
    <text evidence="3">The sequence shown here is derived from an EMBL/GenBank/DDBJ whole genome shotgun (WGS) entry which is preliminary data.</text>
</comment>
<organism evidence="3 4">
    <name type="scientific">Armillaria borealis</name>
    <dbReference type="NCBI Taxonomy" id="47425"/>
    <lineage>
        <taxon>Eukaryota</taxon>
        <taxon>Fungi</taxon>
        <taxon>Dikarya</taxon>
        <taxon>Basidiomycota</taxon>
        <taxon>Agaricomycotina</taxon>
        <taxon>Agaricomycetes</taxon>
        <taxon>Agaricomycetidae</taxon>
        <taxon>Agaricales</taxon>
        <taxon>Marasmiineae</taxon>
        <taxon>Physalacriaceae</taxon>
        <taxon>Armillaria</taxon>
    </lineage>
</organism>
<dbReference type="PROSITE" id="PS00018">
    <property type="entry name" value="EF_HAND_1"/>
    <property type="match status" value="1"/>
</dbReference>
<feature type="non-terminal residue" evidence="3">
    <location>
        <position position="1168"/>
    </location>
</feature>
<dbReference type="SUPFAM" id="SSF57850">
    <property type="entry name" value="RING/U-box"/>
    <property type="match status" value="1"/>
</dbReference>
<dbReference type="Proteomes" id="UP001175226">
    <property type="component" value="Unassembled WGS sequence"/>
</dbReference>
<name>A0AA39IZP6_9AGAR</name>
<evidence type="ECO:0000313" key="4">
    <source>
        <dbReference type="Proteomes" id="UP001175226"/>
    </source>
</evidence>
<proteinExistence type="predicted"/>
<feature type="region of interest" description="Disordered" evidence="2">
    <location>
        <begin position="777"/>
        <end position="813"/>
    </location>
</feature>
<keyword evidence="4" id="KW-1185">Reference proteome</keyword>